<proteinExistence type="predicted"/>
<protein>
    <submittedName>
        <fullName evidence="2">Uncharacterized protein</fullName>
    </submittedName>
</protein>
<comment type="caution">
    <text evidence="2">The sequence shown here is derived from an EMBL/GenBank/DDBJ whole genome shotgun (WGS) entry which is preliminary data.</text>
</comment>
<gene>
    <name evidence="2" type="ORF">DL764_000934</name>
</gene>
<evidence type="ECO:0000313" key="3">
    <source>
        <dbReference type="Proteomes" id="UP000293360"/>
    </source>
</evidence>
<sequence>MDTIQYLPSGARYTVAGNPSNSPGSDATSTHGGQPEVAEGTETQALSSITSLPPAPHEVKYLQLQDFIHQLVEKYREEMPAIRHCFSLLTRGRGRLYFTLVQSARKLVPGRIIETKGDIAPMLLPYEKILKLNGKVEVKLSPCGKAPVRASKCVDMIWDGWAAASRIYNSPSVKVDFKRDLFYFDYKKYRPRHSDRVFGYDWFRFAYDQFDEESVPDPKPGHWIEDIETLALRIPEHYGQNRCEARLDDTLPFPVDCLSESDYEADDDGGDLDVKEKGASHRGEVGEDEDDWTNHKENAHLSQWTSHPNFNENKAQWAAEPEDTVYKFHGAPLTVYITDLDRRTLRRMKSLKKVLLVTSSARIHELKDKLLEPEKEDQVLKASTFVEAEGLQADARKTALKGAGPYKTALEALFREFDQSVEIRAVMDIPSCYLPEDAPRLTRVSRPDEPLLEELIEDLTALGVNANADSESGPSLASDPNLASGPSLESGPSLAFGPQLASGRYFSSGPYFPLGPRSASAPPNPNDSFGHP</sequence>
<feature type="region of interest" description="Disordered" evidence="1">
    <location>
        <begin position="512"/>
        <end position="532"/>
    </location>
</feature>
<evidence type="ECO:0000256" key="1">
    <source>
        <dbReference type="SAM" id="MobiDB-lite"/>
    </source>
</evidence>
<accession>A0A4Q4TRJ3</accession>
<dbReference type="EMBL" id="QJNU01000025">
    <property type="protein sequence ID" value="RYP10005.1"/>
    <property type="molecule type" value="Genomic_DNA"/>
</dbReference>
<feature type="region of interest" description="Disordered" evidence="1">
    <location>
        <begin position="263"/>
        <end position="292"/>
    </location>
</feature>
<dbReference type="OrthoDB" id="4719253at2759"/>
<feature type="region of interest" description="Disordered" evidence="1">
    <location>
        <begin position="466"/>
        <end position="495"/>
    </location>
</feature>
<name>A0A4Q4TRJ3_9PEZI</name>
<keyword evidence="3" id="KW-1185">Reference proteome</keyword>
<evidence type="ECO:0000313" key="2">
    <source>
        <dbReference type="EMBL" id="RYP10005.1"/>
    </source>
</evidence>
<reference evidence="2 3" key="1">
    <citation type="submission" date="2018-06" db="EMBL/GenBank/DDBJ databases">
        <title>Complete Genomes of Monosporascus.</title>
        <authorList>
            <person name="Robinson A.J."/>
            <person name="Natvig D.O."/>
        </authorList>
    </citation>
    <scope>NUCLEOTIDE SEQUENCE [LARGE SCALE GENOMIC DNA]</scope>
    <source>
        <strain evidence="2 3">CBS 110550</strain>
    </source>
</reference>
<feature type="compositionally biased region" description="Basic and acidic residues" evidence="1">
    <location>
        <begin position="272"/>
        <end position="285"/>
    </location>
</feature>
<organism evidence="2 3">
    <name type="scientific">Monosporascus ibericus</name>
    <dbReference type="NCBI Taxonomy" id="155417"/>
    <lineage>
        <taxon>Eukaryota</taxon>
        <taxon>Fungi</taxon>
        <taxon>Dikarya</taxon>
        <taxon>Ascomycota</taxon>
        <taxon>Pezizomycotina</taxon>
        <taxon>Sordariomycetes</taxon>
        <taxon>Xylariomycetidae</taxon>
        <taxon>Xylariales</taxon>
        <taxon>Xylariales incertae sedis</taxon>
        <taxon>Monosporascus</taxon>
    </lineage>
</organism>
<dbReference type="Proteomes" id="UP000293360">
    <property type="component" value="Unassembled WGS sequence"/>
</dbReference>
<feature type="compositionally biased region" description="Polar residues" evidence="1">
    <location>
        <begin position="17"/>
        <end position="32"/>
    </location>
</feature>
<dbReference type="AlphaFoldDB" id="A0A4Q4TRJ3"/>
<feature type="region of interest" description="Disordered" evidence="1">
    <location>
        <begin position="12"/>
        <end position="38"/>
    </location>
</feature>